<dbReference type="OrthoDB" id="10383361at2759"/>
<reference evidence="2 3" key="1">
    <citation type="journal article" date="2020" name="J. Phycol.">
        <title>Comparative genome analysis reveals Cyanidiococcus gen. nov., a new extremophilic red algal genus sister to Cyanidioschyzon (Cyanidioschyzonaceae, Rhodophyta).</title>
        <authorList>
            <person name="Liu S.-L."/>
            <person name="Chiang Y.-R."/>
            <person name="Yoon H.S."/>
            <person name="Fu H.-Y."/>
        </authorList>
    </citation>
    <scope>NUCLEOTIDE SEQUENCE [LARGE SCALE GENOMIC DNA]</scope>
    <source>
        <strain evidence="2 3">THAL066</strain>
    </source>
</reference>
<evidence type="ECO:0000313" key="2">
    <source>
        <dbReference type="EMBL" id="KAF6004853.1"/>
    </source>
</evidence>
<proteinExistence type="predicted"/>
<feature type="compositionally biased region" description="Basic and acidic residues" evidence="1">
    <location>
        <begin position="496"/>
        <end position="509"/>
    </location>
</feature>
<protein>
    <submittedName>
        <fullName evidence="2">Uncharacterized protein</fullName>
    </submittedName>
</protein>
<comment type="caution">
    <text evidence="2">The sequence shown here is derived from an EMBL/GenBank/DDBJ whole genome shotgun (WGS) entry which is preliminary data.</text>
</comment>
<accession>A0A7J7IP01</accession>
<evidence type="ECO:0000313" key="3">
    <source>
        <dbReference type="Proteomes" id="UP000530660"/>
    </source>
</evidence>
<dbReference type="Gene3D" id="3.10.580.10">
    <property type="entry name" value="CBS-domain"/>
    <property type="match status" value="2"/>
</dbReference>
<dbReference type="InterPro" id="IPR046342">
    <property type="entry name" value="CBS_dom_sf"/>
</dbReference>
<dbReference type="Proteomes" id="UP000530660">
    <property type="component" value="Unassembled WGS sequence"/>
</dbReference>
<gene>
    <name evidence="2" type="ORF">F1559_003041</name>
</gene>
<sequence>MYAVSPTERYEFLRELVDTLGVKTYEARSYQSSSLVSYQDELVSGCRECHRAHMRCVRSKLHLFWEAPIGKALPTYQEAFLPRTASAKRAEVTRTEAAPVRVEIAPSGAGDSLLFLHEASSVRGALDEMVQRNAAFVLVVGDPFNRSSPKPSIPATTPDIVRISRETHNSDADVDTEHHAVIGLFTERDFLRCLSQALALSLRLRDTTSPLYARFGTLKVASNTVFDAVLAMRERNIQSIPVIREEEHEEDYILPGGQGPTGAKNTEAGFTLALPPRSFRGVLTARDIARFFLVQNLNVQDAVCSFEWPEGSSSRSHVESHPILLRHLLSWRLRRLYEGAQPLRNVSLDDDVVLHESEHYAVVAVPKHNVSTLLVNESGSAGSDAGGPYPSIFGVITLRDLMSHVFHPGRNPLALSVETLIRERWAASGVSGPKLSLEERKYGISPDDEVAHALRLLGGMNERHIPVYVYNDADQTSNCIAMVSVKEMLSGVHAAEQRRRQQRYRRADRASSAASGSL</sequence>
<evidence type="ECO:0000256" key="1">
    <source>
        <dbReference type="SAM" id="MobiDB-lite"/>
    </source>
</evidence>
<dbReference type="AlphaFoldDB" id="A0A7J7IP01"/>
<dbReference type="EMBL" id="VWRR01000002">
    <property type="protein sequence ID" value="KAF6004853.1"/>
    <property type="molecule type" value="Genomic_DNA"/>
</dbReference>
<feature type="region of interest" description="Disordered" evidence="1">
    <location>
        <begin position="496"/>
        <end position="518"/>
    </location>
</feature>
<name>A0A7J7IP01_9RHOD</name>
<dbReference type="SUPFAM" id="SSF54631">
    <property type="entry name" value="CBS-domain pair"/>
    <property type="match status" value="2"/>
</dbReference>
<organism evidence="2 3">
    <name type="scientific">Cyanidiococcus yangmingshanensis</name>
    <dbReference type="NCBI Taxonomy" id="2690220"/>
    <lineage>
        <taxon>Eukaryota</taxon>
        <taxon>Rhodophyta</taxon>
        <taxon>Bangiophyceae</taxon>
        <taxon>Cyanidiales</taxon>
        <taxon>Cyanidiaceae</taxon>
        <taxon>Cyanidiococcus</taxon>
    </lineage>
</organism>
<keyword evidence="3" id="KW-1185">Reference proteome</keyword>